<proteinExistence type="inferred from homology"/>
<dbReference type="PANTHER" id="PTHR19923">
    <property type="entry name" value="WD40 REPEAT PROTEINPRL1/PRL2-RELATED"/>
    <property type="match status" value="1"/>
</dbReference>
<dbReference type="InterPro" id="IPR036322">
    <property type="entry name" value="WD40_repeat_dom_sf"/>
</dbReference>
<keyword evidence="10" id="KW-0747">Spliceosome</keyword>
<name>A0A8H7ICI8_9AGAM</name>
<feature type="compositionally biased region" description="Basic residues" evidence="12">
    <location>
        <begin position="39"/>
        <end position="48"/>
    </location>
</feature>
<comment type="subcellular location">
    <subcellularLocation>
        <location evidence="10">Nucleus</location>
    </subcellularLocation>
</comment>
<dbReference type="GO" id="GO:0003735">
    <property type="term" value="F:structural constituent of ribosome"/>
    <property type="evidence" value="ECO:0007669"/>
    <property type="project" value="InterPro"/>
</dbReference>
<feature type="region of interest" description="Disordered" evidence="12">
    <location>
        <begin position="1"/>
        <end position="48"/>
    </location>
</feature>
<evidence type="ECO:0000256" key="6">
    <source>
        <dbReference type="ARBA" id="ARBA00022980"/>
    </source>
</evidence>
<evidence type="ECO:0000256" key="5">
    <source>
        <dbReference type="ARBA" id="ARBA00022884"/>
    </source>
</evidence>
<dbReference type="GO" id="GO:0005840">
    <property type="term" value="C:ribosome"/>
    <property type="evidence" value="ECO:0007669"/>
    <property type="project" value="UniProtKB-KW"/>
</dbReference>
<dbReference type="PROSITE" id="PS00678">
    <property type="entry name" value="WD_REPEATS_1"/>
    <property type="match status" value="2"/>
</dbReference>
<dbReference type="SMART" id="SM00320">
    <property type="entry name" value="WD40"/>
    <property type="match status" value="7"/>
</dbReference>
<dbReference type="PRINTS" id="PR00320">
    <property type="entry name" value="GPROTEINBRPT"/>
</dbReference>
<keyword evidence="10" id="KW-0539">Nucleus</keyword>
<evidence type="ECO:0000313" key="16">
    <source>
        <dbReference type="Proteomes" id="UP000614334"/>
    </source>
</evidence>
<reference evidence="15" key="1">
    <citation type="submission" date="2020-09" db="EMBL/GenBank/DDBJ databases">
        <title>Comparative genome analyses of four rice-infecting Rhizoctonia solani isolates reveal extensive enrichment of homogalacturonan modification genes.</title>
        <authorList>
            <person name="Lee D.-Y."/>
            <person name="Jeon J."/>
            <person name="Kim K.-T."/>
            <person name="Cheong K."/>
            <person name="Song H."/>
            <person name="Choi G."/>
            <person name="Ko J."/>
            <person name="Opiyo S.O."/>
            <person name="Zuo S."/>
            <person name="Madhav S."/>
            <person name="Lee Y.-H."/>
            <person name="Wang G.-L."/>
        </authorList>
    </citation>
    <scope>NUCLEOTIDE SEQUENCE</scope>
    <source>
        <strain evidence="15">AG1-IA B2</strain>
    </source>
</reference>
<feature type="coiled-coil region" evidence="11">
    <location>
        <begin position="1748"/>
        <end position="1775"/>
    </location>
</feature>
<dbReference type="InterPro" id="IPR024983">
    <property type="entry name" value="CHAT_dom"/>
</dbReference>
<dbReference type="InterPro" id="IPR011990">
    <property type="entry name" value="TPR-like_helical_dom_sf"/>
</dbReference>
<feature type="repeat" description="WD" evidence="9">
    <location>
        <begin position="392"/>
        <end position="433"/>
    </location>
</feature>
<evidence type="ECO:0000256" key="9">
    <source>
        <dbReference type="PROSITE-ProRule" id="PRU00221"/>
    </source>
</evidence>
<dbReference type="GO" id="GO:0019843">
    <property type="term" value="F:rRNA binding"/>
    <property type="evidence" value="ECO:0007669"/>
    <property type="project" value="UniProtKB-KW"/>
</dbReference>
<dbReference type="InterPro" id="IPR012677">
    <property type="entry name" value="Nucleotide-bd_a/b_plait_sf"/>
</dbReference>
<sequence>MATTKGTKKADPKGKKAPAGDAKAKGAKKAALKGTNGKAQRKVRTSVSFHRPKTLRLPRTPKYPRKSIPHAPRMDEYRTIVHPVVTESAMKKIEDHNTLVFIVDLKSNKRQIKAAVKKLYDVDIAKINTLIRPDGRKKAYVRLTPDHEALDVANKNQAFFPDLDTPTMTTQLDTPTSLPPLESLLKQSAKRTASIFYAENGEVEEEKSARVRLSVKTRDEYLDVQTLPSALLAREAQQKLITAGPSSDGAAPSVSTSAPPPQQRLLPSELQSLHTGSQSALSVALARKKAAKQVQPDYHAPWKLVRVISGHLGWVRSVAVEPGNKWFVSGAGDRVIKVWDLASGELKLSLTGHISTVRGLAVSPRHPYLFSAGEDKMVKCWDLETNKVIRHYHGHLSGVYALDLHPTLDVLVTAGRDASARVWDMRTKAQIHVLAGHTGTVADVRCQESDPQVITGSMDSTVRLWDLAAGKTMTTLTHHKKSVRALAVHPTEFSFASGSAGGNNIKKWKCPEGMFVHNFSGHDAIINTLSVNAEGVLFSGGDNGTITLWDYKTGLPFQNMEDIPQPGSLDAEAGVFCSTFDQTGTRLITGGADKTIKTVLSSSLGRFNFAFTFRVDRVGFNVIITGIWIQHTSLMSTCRLILRLAGRLFISEVKPVEPTVSASSPQVVINISSSNVPSEMGVSTRTITDGEAGLILMNRETLSHELLTKLVETQERLSHETNLDVEVIGAGILDMVDRVKEYIALDTGNQKEASFLLSIAGDLTDMINPELDHQKEASIMDASIWCLNRALQLDPISLTDRIIQLLATLFAKHLGEYERPDRLDFVDMAIEGRHFNTHPENIAQGELATDLAILGASYLQRSQELARPSEAELSIVCHAWAVLLTPREHPGLVNRISNLGVSHFRRFQQFQRLEYIDDIDNMIKCFTRTIQLTPENNPNLPSQLANLGSAYYAKFQLLEKMADIDEAIKLSYDARFRRLGDMNDIENAFKCHSSSVRLSPNGHPDLPNRLVALCTAHSNWVDNCGNPIALEEELAQSTHAISLIPRSVQIYGILEDIDNAIKSSRRAVTLTPENHPDLPLRLLTLGISLSTRFGRLGQLQDIDHAATLFARAVLIVPQSSPHLSDIQIALGLALHRRFVRTGNLDDINEAIQHLTDALSNTPETHCNFPALLLNLGSSCECRFKALGKLDDINNGVIYLSKAIRLLPDNHPDLSNFHMTLGHLHSSRFNRLGEMEDINNAVKHGAFAISLTPDGDPNLPQQLHILGISCDTRFRYRSDLADLELATKYFTRAVGLLPANHPETHCFVSSLGLAFHNRFHRLGELDDINSAIQHMGDAITLTPEDSPSLPIYLSNLGASHDSRFKATGHLDDIDATVTHLTRAIALTPEEHPNIPVWLSNLGASYGSRFKRLGHLSDIDHSVTHLTRSVLLTAEEHPELSERLINLGSSYNIRFVRLNRLDDLQNAVKYLTRAIVLTPEDHPKFLKLFCDLGLSYLYRFNQLGAPEDIETAILHAARVVSVTPSDHPELPSYLSNLAISHGGRFDCLQQLDDLEKAIEYLVRSVSLTPDSHVDLPHFRNNLGYMYHKQFLAQDDLGSLNKCLEYYRESARSTVARPHPKFIAARTWATLAISHSIEDSLEGYQTAMDLVPELVWIGTTINQRYDDIEQMSNFSAEAVAAAIGAGEYSLALEWLEQARSIVWNQTLQLRTPVDELHSSHLVLADRLHRLSQELHNGESNSRTPLSMAVNVVNLEQEAQQHRRRAEEYEKKKATIRQLPGFENFLLPKKASQYAAMVRDGLVVIINCHQRRSDALVLLPGKVDVKHIPLPNFSYDKAKNAHSQIVSSLQGLGIRERTEGRKRRPLTSDSPESFNAFEIVLESLWVEIVKPILDSLGYVFPCDNLAHITWCATGVVSFLPLHAAGIYNQDKKGTKISDFAISSYTPTLNALQPSAHASSSKDPSIIAIGQEATPGQSLLPGTKKELMIIGQHAHGNARYTQLAGEKAITATVLDAMEQNDWVHLACHAHQSIGDPSESGFFLHDGVLDLTTIRKRLFRGKGLAFLSACQTATGDENLPDEAIHLASGILMAGYPSVIGTMWSVMDIDAPFIADKVYGQLFKDAGMGYQDAGRALHDAVASLRESIGDKEFGRWVPYIHLGV</sequence>
<keyword evidence="3" id="KW-0699">rRNA-binding</keyword>
<dbReference type="InterPro" id="IPR045241">
    <property type="entry name" value="Prp46/PLRG1-like"/>
</dbReference>
<dbReference type="InterPro" id="IPR020472">
    <property type="entry name" value="WD40_PAC1"/>
</dbReference>
<dbReference type="GO" id="GO:0000398">
    <property type="term" value="P:mRNA splicing, via spliceosome"/>
    <property type="evidence" value="ECO:0007669"/>
    <property type="project" value="UniProtKB-UniRule"/>
</dbReference>
<evidence type="ECO:0000259" key="13">
    <source>
        <dbReference type="Pfam" id="PF03939"/>
    </source>
</evidence>
<dbReference type="GO" id="GO:0000974">
    <property type="term" value="C:Prp19 complex"/>
    <property type="evidence" value="ECO:0007669"/>
    <property type="project" value="TreeGrafter"/>
</dbReference>
<evidence type="ECO:0000256" key="2">
    <source>
        <dbReference type="ARBA" id="ARBA00022574"/>
    </source>
</evidence>
<dbReference type="InterPro" id="IPR001680">
    <property type="entry name" value="WD40_rpt"/>
</dbReference>
<keyword evidence="10" id="KW-0507">mRNA processing</keyword>
<evidence type="ECO:0000256" key="8">
    <source>
        <dbReference type="ARBA" id="ARBA00025726"/>
    </source>
</evidence>
<evidence type="ECO:0000256" key="3">
    <source>
        <dbReference type="ARBA" id="ARBA00022730"/>
    </source>
</evidence>
<dbReference type="Pfam" id="PF00400">
    <property type="entry name" value="WD40"/>
    <property type="match status" value="7"/>
</dbReference>
<dbReference type="GO" id="GO:0006412">
    <property type="term" value="P:translation"/>
    <property type="evidence" value="ECO:0007669"/>
    <property type="project" value="InterPro"/>
</dbReference>
<dbReference type="GO" id="GO:0071013">
    <property type="term" value="C:catalytic step 2 spliceosome"/>
    <property type="evidence" value="ECO:0007669"/>
    <property type="project" value="TreeGrafter"/>
</dbReference>
<feature type="repeat" description="WD" evidence="9">
    <location>
        <begin position="519"/>
        <end position="559"/>
    </location>
</feature>
<feature type="domain" description="CHAT" evidence="14">
    <location>
        <begin position="1877"/>
        <end position="2156"/>
    </location>
</feature>
<dbReference type="InterPro" id="IPR013025">
    <property type="entry name" value="Ribosomal_uL23-like"/>
</dbReference>
<comment type="similarity">
    <text evidence="1">Belongs to the universal ribosomal protein uL23 family.</text>
</comment>
<dbReference type="InterPro" id="IPR019775">
    <property type="entry name" value="WD40_repeat_CS"/>
</dbReference>
<dbReference type="Pfam" id="PF00276">
    <property type="entry name" value="Ribosomal_L23"/>
    <property type="match status" value="1"/>
</dbReference>
<dbReference type="SUPFAM" id="SSF48452">
    <property type="entry name" value="TPR-like"/>
    <property type="match status" value="3"/>
</dbReference>
<evidence type="ECO:0000256" key="12">
    <source>
        <dbReference type="SAM" id="MobiDB-lite"/>
    </source>
</evidence>
<feature type="domain" description="Large ribosomal subunit protein uL23 N-terminal" evidence="13">
    <location>
        <begin position="21"/>
        <end position="70"/>
    </location>
</feature>
<evidence type="ECO:0000313" key="15">
    <source>
        <dbReference type="EMBL" id="KAF8755188.1"/>
    </source>
</evidence>
<dbReference type="NCBIfam" id="NF011118">
    <property type="entry name" value="PRK14548.1"/>
    <property type="match status" value="1"/>
</dbReference>
<evidence type="ECO:0000256" key="4">
    <source>
        <dbReference type="ARBA" id="ARBA00022737"/>
    </source>
</evidence>
<keyword evidence="4 10" id="KW-0677">Repeat</keyword>
<dbReference type="EMBL" id="JACYCF010000009">
    <property type="protein sequence ID" value="KAF8755188.1"/>
    <property type="molecule type" value="Genomic_DNA"/>
</dbReference>
<dbReference type="SUPFAM" id="SSF50978">
    <property type="entry name" value="WD40 repeat-like"/>
    <property type="match status" value="1"/>
</dbReference>
<dbReference type="Gene3D" id="3.30.70.330">
    <property type="match status" value="1"/>
</dbReference>
<keyword evidence="11" id="KW-0175">Coiled coil</keyword>
<comment type="function">
    <text evidence="10">Involved in pre-mRNA splicing and required for cell cycle progression at G2/M.</text>
</comment>
<gene>
    <name evidence="15" type="ORF">RHS01_05767</name>
</gene>
<feature type="repeat" description="WD" evidence="9">
    <location>
        <begin position="350"/>
        <end position="391"/>
    </location>
</feature>
<dbReference type="Pfam" id="PF12770">
    <property type="entry name" value="CHAT"/>
    <property type="match status" value="1"/>
</dbReference>
<evidence type="ECO:0000256" key="1">
    <source>
        <dbReference type="ARBA" id="ARBA00006700"/>
    </source>
</evidence>
<evidence type="ECO:0000256" key="11">
    <source>
        <dbReference type="SAM" id="Coils"/>
    </source>
</evidence>
<evidence type="ECO:0000256" key="10">
    <source>
        <dbReference type="RuleBase" id="RU369036"/>
    </source>
</evidence>
<organism evidence="15 16">
    <name type="scientific">Rhizoctonia solani</name>
    <dbReference type="NCBI Taxonomy" id="456999"/>
    <lineage>
        <taxon>Eukaryota</taxon>
        <taxon>Fungi</taxon>
        <taxon>Dikarya</taxon>
        <taxon>Basidiomycota</taxon>
        <taxon>Agaricomycotina</taxon>
        <taxon>Agaricomycetes</taxon>
        <taxon>Cantharellales</taxon>
        <taxon>Ceratobasidiaceae</taxon>
        <taxon>Rhizoctonia</taxon>
    </lineage>
</organism>
<keyword evidence="5" id="KW-0694">RNA-binding</keyword>
<dbReference type="Gene3D" id="1.25.40.10">
    <property type="entry name" value="Tetratricopeptide repeat domain"/>
    <property type="match status" value="3"/>
</dbReference>
<dbReference type="InterPro" id="IPR015943">
    <property type="entry name" value="WD40/YVTN_repeat-like_dom_sf"/>
</dbReference>
<evidence type="ECO:0000256" key="7">
    <source>
        <dbReference type="ARBA" id="ARBA00023274"/>
    </source>
</evidence>
<protein>
    <recommendedName>
        <fullName evidence="10">Pre-mRNA-splicing factor PRP46</fullName>
    </recommendedName>
    <alternativeName>
        <fullName evidence="10">Pre-mRNA-processing protein 46</fullName>
    </alternativeName>
</protein>
<keyword evidence="6" id="KW-0689">Ribosomal protein</keyword>
<feature type="repeat" description="WD" evidence="9">
    <location>
        <begin position="434"/>
        <end position="475"/>
    </location>
</feature>
<comment type="subunit">
    <text evidence="10">Associated with the spliceosome.</text>
</comment>
<dbReference type="HAMAP" id="MF_01369_A">
    <property type="entry name" value="Ribosomal_uL23_A"/>
    <property type="match status" value="1"/>
</dbReference>
<dbReference type="SUPFAM" id="SSF81901">
    <property type="entry name" value="HCP-like"/>
    <property type="match status" value="1"/>
</dbReference>
<feature type="region of interest" description="Disordered" evidence="12">
    <location>
        <begin position="243"/>
        <end position="264"/>
    </location>
</feature>
<dbReference type="FunFam" id="2.130.10.10:FF:000012">
    <property type="entry name" value="Putative pleiotropic regulator 1"/>
    <property type="match status" value="1"/>
</dbReference>
<evidence type="ECO:0000259" key="14">
    <source>
        <dbReference type="Pfam" id="PF12770"/>
    </source>
</evidence>
<dbReference type="PANTHER" id="PTHR19923:SF0">
    <property type="entry name" value="PLEIOTROPIC REGULATOR 1"/>
    <property type="match status" value="1"/>
</dbReference>
<dbReference type="FunFam" id="3.30.70.330:FF:000035">
    <property type="entry name" value="60S ribosomal protein L23a"/>
    <property type="match status" value="1"/>
</dbReference>
<comment type="similarity">
    <text evidence="8 10">Belongs to the WD repeat PRL1/PRL2 family.</text>
</comment>
<dbReference type="CDD" id="cd00200">
    <property type="entry name" value="WD40"/>
    <property type="match status" value="1"/>
</dbReference>
<dbReference type="InterPro" id="IPR012678">
    <property type="entry name" value="Ribosomal_uL23/eL15/eS24_sf"/>
</dbReference>
<dbReference type="Pfam" id="PF03939">
    <property type="entry name" value="Ribosomal_L23eN"/>
    <property type="match status" value="1"/>
</dbReference>
<dbReference type="GO" id="GO:0071011">
    <property type="term" value="C:precatalytic spliceosome"/>
    <property type="evidence" value="ECO:0007669"/>
    <property type="project" value="TreeGrafter"/>
</dbReference>
<dbReference type="SUPFAM" id="SSF54189">
    <property type="entry name" value="Ribosomal proteins S24e, L23 and L15e"/>
    <property type="match status" value="1"/>
</dbReference>
<dbReference type="PROSITE" id="PS50082">
    <property type="entry name" value="WD_REPEATS_2"/>
    <property type="match status" value="5"/>
</dbReference>
<dbReference type="Gene3D" id="2.130.10.10">
    <property type="entry name" value="YVTN repeat-like/Quinoprotein amine dehydrogenase"/>
    <property type="match status" value="1"/>
</dbReference>
<dbReference type="Proteomes" id="UP000614334">
    <property type="component" value="Unassembled WGS sequence"/>
</dbReference>
<accession>A0A8H7ICI8</accession>
<keyword evidence="7" id="KW-0687">Ribonucleoprotein</keyword>
<feature type="repeat" description="WD" evidence="9">
    <location>
        <begin position="308"/>
        <end position="349"/>
    </location>
</feature>
<keyword evidence="2 9" id="KW-0853">WD repeat</keyword>
<dbReference type="InterPro" id="IPR005633">
    <property type="entry name" value="Ribosomal_uL23_N"/>
</dbReference>
<comment type="caution">
    <text evidence="15">The sequence shown here is derived from an EMBL/GenBank/DDBJ whole genome shotgun (WGS) entry which is preliminary data.</text>
</comment>
<keyword evidence="10" id="KW-0508">mRNA splicing</keyword>
<dbReference type="PROSITE" id="PS50294">
    <property type="entry name" value="WD_REPEATS_REGION"/>
    <property type="match status" value="5"/>
</dbReference>